<dbReference type="AlphaFoldDB" id="A0A238BHC4"/>
<evidence type="ECO:0000313" key="2">
    <source>
        <dbReference type="Proteomes" id="UP000242913"/>
    </source>
</evidence>
<name>A0A238BHC4_9BILA</name>
<dbReference type="OrthoDB" id="5835245at2759"/>
<evidence type="ECO:0000313" key="1">
    <source>
        <dbReference type="EMBL" id="OZC04887.1"/>
    </source>
</evidence>
<gene>
    <name evidence="1" type="ORF">X798_08157</name>
</gene>
<dbReference type="EMBL" id="KZ271567">
    <property type="protein sequence ID" value="OZC04887.1"/>
    <property type="molecule type" value="Genomic_DNA"/>
</dbReference>
<reference evidence="1 2" key="1">
    <citation type="submission" date="2015-12" db="EMBL/GenBank/DDBJ databases">
        <title>Draft genome of the nematode, Onchocerca flexuosa.</title>
        <authorList>
            <person name="Mitreva M."/>
        </authorList>
    </citation>
    <scope>NUCLEOTIDE SEQUENCE [LARGE SCALE GENOMIC DNA]</scope>
    <source>
        <strain evidence="1">Red Deer</strain>
    </source>
</reference>
<sequence>MPVKGQVFIDMKTRITSYGPHNGIIVHCGIQQEPDKSWPYIRNDAANTLSSQPFDVAPPVPATVHWPTVEDSNDNRSDAKTCRSRIPNQYYPLIVADGTSSDNFNLIDRLNVFETNPVLAELRSLDTGSISDGNYKSNSSGTVSKISKNDVSKRLSTNAQNVDVSHWTAPSTKKAVKKEVSNQIMSNEVAKYDYNQIEKESARDHPFLEEISLVKNDPEIIGESTNGCAVHQQKIIRRGFSEHLAGLSTYTSNQQYQQCKSIPDLCQVQSNHREVPEQLYHLYETQDAFGNPLAQLEMEAEMNEQILSPLSSLDISKNLNTDHDEHDKNLMKNFGLPLILEHFSPESRLESGNHTKQPLECLQQYSQPSIDIFNDVDILRNACASQCVRSVIPISLNKMQESVVHIPDEIKNLNFISADETKNILKKTASEHSEVFPTKIPSTTNSGQLKVTAERRSEKQLMEKEGNLENIFEKLKSCDMDTEKNTELQKLDNTRSAITTSLKPILHMSTRKSSLSKKVRFPAERPQVIALDHRLFLIGDLDSI</sequence>
<keyword evidence="2" id="KW-1185">Reference proteome</keyword>
<dbReference type="Proteomes" id="UP000242913">
    <property type="component" value="Unassembled WGS sequence"/>
</dbReference>
<organism evidence="1 2">
    <name type="scientific">Onchocerca flexuosa</name>
    <dbReference type="NCBI Taxonomy" id="387005"/>
    <lineage>
        <taxon>Eukaryota</taxon>
        <taxon>Metazoa</taxon>
        <taxon>Ecdysozoa</taxon>
        <taxon>Nematoda</taxon>
        <taxon>Chromadorea</taxon>
        <taxon>Rhabditida</taxon>
        <taxon>Spirurina</taxon>
        <taxon>Spiruromorpha</taxon>
        <taxon>Filarioidea</taxon>
        <taxon>Onchocercidae</taxon>
        <taxon>Onchocerca</taxon>
    </lineage>
</organism>
<accession>A0A238BHC4</accession>
<protein>
    <submittedName>
        <fullName evidence="1">Uncharacterized protein</fullName>
    </submittedName>
</protein>
<proteinExistence type="predicted"/>